<keyword evidence="2" id="KW-0521">NADP</keyword>
<dbReference type="Gene3D" id="3.40.309.10">
    <property type="entry name" value="Aldehyde Dehydrogenase, Chain A, domain 2"/>
    <property type="match status" value="1"/>
</dbReference>
<dbReference type="Pfam" id="PF00171">
    <property type="entry name" value="Aldedh"/>
    <property type="match status" value="1"/>
</dbReference>
<evidence type="ECO:0000313" key="6">
    <source>
        <dbReference type="Proteomes" id="UP000199580"/>
    </source>
</evidence>
<evidence type="ECO:0000256" key="2">
    <source>
        <dbReference type="ARBA" id="ARBA00022857"/>
    </source>
</evidence>
<dbReference type="AlphaFoldDB" id="A0A1G8WZ61"/>
<dbReference type="GO" id="GO:0004777">
    <property type="term" value="F:succinate-semialdehyde dehydrogenase (NAD+) activity"/>
    <property type="evidence" value="ECO:0007669"/>
    <property type="project" value="TreeGrafter"/>
</dbReference>
<dbReference type="PANTHER" id="PTHR43217:SF2">
    <property type="entry name" value="SUCCINATE-SEMIALDEHYDE DEHYDROGENASE [NADP(+)]"/>
    <property type="match status" value="1"/>
</dbReference>
<reference evidence="5 6" key="1">
    <citation type="submission" date="2016-10" db="EMBL/GenBank/DDBJ databases">
        <authorList>
            <person name="de Groot N.N."/>
        </authorList>
    </citation>
    <scope>NUCLEOTIDE SEQUENCE [LARGE SCALE GENOMIC DNA]</scope>
    <source>
        <strain evidence="5 6">CGMCC 1.10076</strain>
    </source>
</reference>
<name>A0A1G8WZ61_9FLAO</name>
<dbReference type="InterPro" id="IPR047110">
    <property type="entry name" value="GABD/Sad-like"/>
</dbReference>
<feature type="domain" description="Aldehyde dehydrogenase" evidence="4">
    <location>
        <begin position="3"/>
        <end position="450"/>
    </location>
</feature>
<dbReference type="InterPro" id="IPR016162">
    <property type="entry name" value="Ald_DH_N"/>
</dbReference>
<organism evidence="5 6">
    <name type="scientific">Flavobacterium noncentrifugens</name>
    <dbReference type="NCBI Taxonomy" id="1128970"/>
    <lineage>
        <taxon>Bacteria</taxon>
        <taxon>Pseudomonadati</taxon>
        <taxon>Bacteroidota</taxon>
        <taxon>Flavobacteriia</taxon>
        <taxon>Flavobacteriales</taxon>
        <taxon>Flavobacteriaceae</taxon>
        <taxon>Flavobacterium</taxon>
    </lineage>
</organism>
<keyword evidence="3" id="KW-0560">Oxidoreductase</keyword>
<dbReference type="CDD" id="cd07100">
    <property type="entry name" value="ALDH_SSADH1_GabD1"/>
    <property type="match status" value="1"/>
</dbReference>
<dbReference type="FunFam" id="3.40.309.10:FF:000009">
    <property type="entry name" value="Aldehyde dehydrogenase A"/>
    <property type="match status" value="1"/>
</dbReference>
<evidence type="ECO:0000313" key="5">
    <source>
        <dbReference type="EMBL" id="SDJ83649.1"/>
    </source>
</evidence>
<dbReference type="OrthoDB" id="9762913at2"/>
<sequence>MPIQTVNPYNSKVVKTFDEISDETLESKIATAHKAYQSWKISDIKDRSKLLFKVAEIMRSKKRELAELITLEMGKLIAQSESEIEMCASVYEYYAKNGEAFLKDKPIETTGGKAFVRYSPIGIILAIEPWNYPFNQVARLTAPNIIAGNVVMLKHASNVPQCAQMIQKIFEEAGASEGIFTNLYLAGKRIAKLAEDPRICGMSLTGSEAAGSSMAEAAGKNLKKSVLELGGSDAFIVLEDADIELAVEKAVLGRFGNTGQACTSAKRIIVIESIADEFLEKFKSRITNLKVGDPMDPETKIGPMVSEEALKTIEKQVNDTVKEGAKIVIGGKRIDREGAFFEFTILTDLKPGMTAYKEELFGPVASFYKAKDEAAAIALANDTSFGLGGAVFSKDTNRAINVANQMDTGMVFINESLASRPDLPFGGTKRSGYGRELSALGIEEFVNKKLIRIAD</sequence>
<dbReference type="InterPro" id="IPR015590">
    <property type="entry name" value="Aldehyde_DH_dom"/>
</dbReference>
<gene>
    <name evidence="5" type="ORF">SAMN04487935_2003</name>
</gene>
<dbReference type="Gene3D" id="3.40.605.10">
    <property type="entry name" value="Aldehyde Dehydrogenase, Chain A, domain 1"/>
    <property type="match status" value="1"/>
</dbReference>
<evidence type="ECO:0000256" key="3">
    <source>
        <dbReference type="ARBA" id="ARBA00023002"/>
    </source>
</evidence>
<evidence type="ECO:0000259" key="4">
    <source>
        <dbReference type="Pfam" id="PF00171"/>
    </source>
</evidence>
<dbReference type="SUPFAM" id="SSF53720">
    <property type="entry name" value="ALDH-like"/>
    <property type="match status" value="1"/>
</dbReference>
<dbReference type="GO" id="GO:0004030">
    <property type="term" value="F:aldehyde dehydrogenase [NAD(P)+] activity"/>
    <property type="evidence" value="ECO:0007669"/>
    <property type="project" value="InterPro"/>
</dbReference>
<dbReference type="InterPro" id="IPR016163">
    <property type="entry name" value="Ald_DH_C"/>
</dbReference>
<keyword evidence="6" id="KW-1185">Reference proteome</keyword>
<dbReference type="FunFam" id="3.40.605.10:FF:000012">
    <property type="entry name" value="NAD-dependent succinate-semialdehyde dehydrogenase"/>
    <property type="match status" value="1"/>
</dbReference>
<dbReference type="InterPro" id="IPR044148">
    <property type="entry name" value="ALDH_GabD1-like"/>
</dbReference>
<dbReference type="EMBL" id="FNEZ01000002">
    <property type="protein sequence ID" value="SDJ83649.1"/>
    <property type="molecule type" value="Genomic_DNA"/>
</dbReference>
<dbReference type="RefSeq" id="WP_091394527.1">
    <property type="nucleotide sequence ID" value="NZ_BKAI01000004.1"/>
</dbReference>
<dbReference type="Proteomes" id="UP000199580">
    <property type="component" value="Unassembled WGS sequence"/>
</dbReference>
<comment type="similarity">
    <text evidence="1">Belongs to the aldehyde dehydrogenase family.</text>
</comment>
<proteinExistence type="inferred from homology"/>
<accession>A0A1G8WZ61</accession>
<dbReference type="PANTHER" id="PTHR43217">
    <property type="entry name" value="SUCCINATE SEMIALDEHYDE DEHYDROGENASE [NAD(P)+] SAD"/>
    <property type="match status" value="1"/>
</dbReference>
<dbReference type="STRING" id="1128970.SAMN04487935_2003"/>
<evidence type="ECO:0000256" key="1">
    <source>
        <dbReference type="ARBA" id="ARBA00009986"/>
    </source>
</evidence>
<protein>
    <submittedName>
        <fullName evidence="5">Succinate-semialdehyde dehydrogenase / glutarate-semialdehyde dehydrogenase</fullName>
    </submittedName>
</protein>
<dbReference type="InterPro" id="IPR016161">
    <property type="entry name" value="Ald_DH/histidinol_DH"/>
</dbReference>